<dbReference type="RefSeq" id="WP_204064122.1">
    <property type="nucleotide sequence ID" value="NZ_BOOJ01000023.1"/>
</dbReference>
<dbReference type="PANTHER" id="PTHR45138:SF9">
    <property type="entry name" value="DIGUANYLATE CYCLASE DGCM-RELATED"/>
    <property type="match status" value="1"/>
</dbReference>
<dbReference type="Proteomes" id="UP000619788">
    <property type="component" value="Unassembled WGS sequence"/>
</dbReference>
<dbReference type="NCBIfam" id="TIGR00254">
    <property type="entry name" value="GGDEF"/>
    <property type="match status" value="1"/>
</dbReference>
<accession>A0A8J3WLI6</accession>
<dbReference type="InterPro" id="IPR011990">
    <property type="entry name" value="TPR-like_helical_dom_sf"/>
</dbReference>
<reference evidence="3 4" key="1">
    <citation type="submission" date="2021-01" db="EMBL/GenBank/DDBJ databases">
        <title>Whole genome shotgun sequence of Planobispora siamensis NBRC 107568.</title>
        <authorList>
            <person name="Komaki H."/>
            <person name="Tamura T."/>
        </authorList>
    </citation>
    <scope>NUCLEOTIDE SEQUENCE [LARGE SCALE GENOMIC DNA]</scope>
    <source>
        <strain evidence="3 4">NBRC 107568</strain>
    </source>
</reference>
<dbReference type="SMART" id="SM00028">
    <property type="entry name" value="TPR"/>
    <property type="match status" value="6"/>
</dbReference>
<protein>
    <recommendedName>
        <fullName evidence="2">GGDEF domain-containing protein</fullName>
    </recommendedName>
</protein>
<dbReference type="AlphaFoldDB" id="A0A8J3WLI6"/>
<dbReference type="GO" id="GO:0043709">
    <property type="term" value="P:cell adhesion involved in single-species biofilm formation"/>
    <property type="evidence" value="ECO:0007669"/>
    <property type="project" value="TreeGrafter"/>
</dbReference>
<dbReference type="CDD" id="cd01949">
    <property type="entry name" value="GGDEF"/>
    <property type="match status" value="1"/>
</dbReference>
<dbReference type="PROSITE" id="PS50887">
    <property type="entry name" value="GGDEF"/>
    <property type="match status" value="1"/>
</dbReference>
<dbReference type="Gene3D" id="1.25.40.10">
    <property type="entry name" value="Tetratricopeptide repeat domain"/>
    <property type="match status" value="2"/>
</dbReference>
<sequence>MNGPLAGKIPGQASRASAPDDAAYPASGDRAADPGPPATPGVSGVSGAPCTSTLPADMLTVEQLRLELERLEGTSGYNIEAAYDRAGKLERIAEELGEVELELRARLIQIDVRVRGGELTSVVSIVWQINQWALSHGCRPLLSRSHLLMARVHRDLGDLASALEHTVASVEALDEDTPARIRVYHLMKLADILDETGSLEASRERYQQAERLAATIDVERHVTVLNNIAYAEYEAEKPELAWAVIERMLALSTTHRFELDATVLDTVARVQVALGRYDEAVMTAQTAIQIYDSQEMKQADALPEALLTLAVAQRLMGATKDAQESLDLSRTMCDEHGYLRIRLRVHQEQAELHAATGDYRKAFEAYKAYHAFEKELASQQREAQARTRQAMFEATEARQEAELFREQARRDPLTGLRNRRYVDEHLPALIAEATATGGAVTVAIVDLDHFKRINDTCSHDVGDQVLVAVAEMLDATPSCNGFAARMGGEEFLLVLTGMTPTEAVVRLEDLRASVAARSWRSLTGDLPVTVSIGVTASQPHSTQAELLALADANLYTAKHKGRNRVCATSGTALTERRRHRDIPLPPHVR</sequence>
<evidence type="ECO:0000313" key="3">
    <source>
        <dbReference type="EMBL" id="GIH91861.1"/>
    </source>
</evidence>
<proteinExistence type="predicted"/>
<feature type="region of interest" description="Disordered" evidence="1">
    <location>
        <begin position="1"/>
        <end position="49"/>
    </location>
</feature>
<organism evidence="3 4">
    <name type="scientific">Planobispora siamensis</name>
    <dbReference type="NCBI Taxonomy" id="936338"/>
    <lineage>
        <taxon>Bacteria</taxon>
        <taxon>Bacillati</taxon>
        <taxon>Actinomycetota</taxon>
        <taxon>Actinomycetes</taxon>
        <taxon>Streptosporangiales</taxon>
        <taxon>Streptosporangiaceae</taxon>
        <taxon>Planobispora</taxon>
    </lineage>
</organism>
<feature type="region of interest" description="Disordered" evidence="1">
    <location>
        <begin position="568"/>
        <end position="589"/>
    </location>
</feature>
<comment type="caution">
    <text evidence="3">The sequence shown here is derived from an EMBL/GenBank/DDBJ whole genome shotgun (WGS) entry which is preliminary data.</text>
</comment>
<dbReference type="EMBL" id="BOOJ01000023">
    <property type="protein sequence ID" value="GIH91861.1"/>
    <property type="molecule type" value="Genomic_DNA"/>
</dbReference>
<dbReference type="InterPro" id="IPR029787">
    <property type="entry name" value="Nucleotide_cyclase"/>
</dbReference>
<dbReference type="GO" id="GO:0005886">
    <property type="term" value="C:plasma membrane"/>
    <property type="evidence" value="ECO:0007669"/>
    <property type="project" value="TreeGrafter"/>
</dbReference>
<dbReference type="InterPro" id="IPR050469">
    <property type="entry name" value="Diguanylate_Cyclase"/>
</dbReference>
<dbReference type="InterPro" id="IPR019734">
    <property type="entry name" value="TPR_rpt"/>
</dbReference>
<evidence type="ECO:0000259" key="2">
    <source>
        <dbReference type="PROSITE" id="PS50887"/>
    </source>
</evidence>
<dbReference type="FunFam" id="3.30.70.270:FF:000001">
    <property type="entry name" value="Diguanylate cyclase domain protein"/>
    <property type="match status" value="1"/>
</dbReference>
<dbReference type="Gene3D" id="3.30.70.270">
    <property type="match status" value="1"/>
</dbReference>
<dbReference type="PANTHER" id="PTHR45138">
    <property type="entry name" value="REGULATORY COMPONENTS OF SENSORY TRANSDUCTION SYSTEM"/>
    <property type="match status" value="1"/>
</dbReference>
<name>A0A8J3WLI6_9ACTN</name>
<dbReference type="SUPFAM" id="SSF55073">
    <property type="entry name" value="Nucleotide cyclase"/>
    <property type="match status" value="1"/>
</dbReference>
<dbReference type="Pfam" id="PF00990">
    <property type="entry name" value="GGDEF"/>
    <property type="match status" value="1"/>
</dbReference>
<dbReference type="InterPro" id="IPR043128">
    <property type="entry name" value="Rev_trsase/Diguanyl_cyclase"/>
</dbReference>
<evidence type="ECO:0000256" key="1">
    <source>
        <dbReference type="SAM" id="MobiDB-lite"/>
    </source>
</evidence>
<dbReference type="SMART" id="SM00267">
    <property type="entry name" value="GGDEF"/>
    <property type="match status" value="1"/>
</dbReference>
<dbReference type="InterPro" id="IPR000160">
    <property type="entry name" value="GGDEF_dom"/>
</dbReference>
<dbReference type="GO" id="GO:1902201">
    <property type="term" value="P:negative regulation of bacterial-type flagellum-dependent cell motility"/>
    <property type="evidence" value="ECO:0007669"/>
    <property type="project" value="TreeGrafter"/>
</dbReference>
<dbReference type="SUPFAM" id="SSF48452">
    <property type="entry name" value="TPR-like"/>
    <property type="match status" value="2"/>
</dbReference>
<dbReference type="GO" id="GO:0052621">
    <property type="term" value="F:diguanylate cyclase activity"/>
    <property type="evidence" value="ECO:0007669"/>
    <property type="project" value="TreeGrafter"/>
</dbReference>
<keyword evidence="4" id="KW-1185">Reference proteome</keyword>
<gene>
    <name evidence="3" type="ORF">Psi01_24910</name>
</gene>
<feature type="compositionally biased region" description="Low complexity" evidence="1">
    <location>
        <begin position="13"/>
        <end position="27"/>
    </location>
</feature>
<feature type="domain" description="GGDEF" evidence="2">
    <location>
        <begin position="438"/>
        <end position="570"/>
    </location>
</feature>
<evidence type="ECO:0000313" key="4">
    <source>
        <dbReference type="Proteomes" id="UP000619788"/>
    </source>
</evidence>